<dbReference type="Pfam" id="PF14412">
    <property type="entry name" value="AHH"/>
    <property type="match status" value="1"/>
</dbReference>
<dbReference type="Proteomes" id="UP000241762">
    <property type="component" value="Chromosome"/>
</dbReference>
<evidence type="ECO:0000313" key="2">
    <source>
        <dbReference type="Proteomes" id="UP000241762"/>
    </source>
</evidence>
<keyword evidence="2" id="KW-1185">Reference proteome</keyword>
<dbReference type="KEGG" id="ptc:phytr_10540"/>
<sequence length="881" mass="96631">MEAKDYHFTGITLNHSVSVEGQKIRGILFFSSIKNYGSNTSNQNIEGVEVFVAGHAYVIADGKIWLQASQINADAVTMKAKQIELEALVGTNFHNMWIKKHSLRLAFTCGKGELSAGIESKYTYTNTTVVEQHLAPSAIIGRSRVDIEADELNQISSAIQGSKGKIKAKKWIAKAIELIRSVESDTVEVSVGLKLGVQENISGTTKTIKYTISNLDKGGDFAGINTISNIYSSVRGVMALAGGNIISPCPWVSASASASHYERSDTTYAISEAMFDELYVESDSIEGALNIQAEADIKAESMNLTKPEGKTHEEMSFTGVSVSNTGFSANHYQEENGRGFGFGISGSWDRKNQLFGDTYNFKYKNGEHFLDVSYAHPNHEKLSEVDLSLKNLPSRCIDNVNQTLRSVFETVGLKYKPLIFDTIQSESKEELNQDDPNISEQDLDPFDQLADEIDTAFSEEIPDSSAIDKERVTSALILIKANELGYNATDIQNDEVLEHASDLVKIDLSIAEWKKVSDQNTGIKKVFADNMVASLNGVRDDIANGNKSFESYWAETKHNLESGKTSWSGAVPDGVGNLVSYVEGKIGNVISNNLPKVKASVYATLGTGFAYALEGARKLFGDENVAAVINKMKDCKECIDEHSTSGQRKVAEYILGFTAGALINKTYYAIKGKGKLPHIPDEFIGSAKSKIFTSTEKIAEILNPLNKKGQKFFDTGISAIEEAVFNKTKFNELPSDVKKYFAGIIQVDKNGVVEGIAHMQSHHILPKAVSEFEDLLTLGGMNINDKVNLTHLPDGVAKGLYPTARMIHSGKHNSKEYIDPLLKKAKELTTLGTAESWSQEQYKNKIIELIGQTRQGLENGTIKLNNAKPLLEKVKDGSIKR</sequence>
<gene>
    <name evidence="1" type="ORF">phytr_10540</name>
</gene>
<organism evidence="1 2">
    <name type="scientific">Candidatus Phycorickettsia trachydisci</name>
    <dbReference type="NCBI Taxonomy" id="2115978"/>
    <lineage>
        <taxon>Bacteria</taxon>
        <taxon>Pseudomonadati</taxon>
        <taxon>Pseudomonadota</taxon>
        <taxon>Alphaproteobacteria</taxon>
        <taxon>Rickettsiales</taxon>
        <taxon>Rickettsiaceae</taxon>
        <taxon>Candidatus Phycorickettsia</taxon>
    </lineage>
</organism>
<evidence type="ECO:0000313" key="1">
    <source>
        <dbReference type="EMBL" id="AVP87982.1"/>
    </source>
</evidence>
<proteinExistence type="predicted"/>
<accession>A0A2P1P9N0</accession>
<name>A0A2P1P9N0_9RICK</name>
<reference evidence="1 2" key="1">
    <citation type="submission" date="2018-03" db="EMBL/GenBank/DDBJ databases">
        <title>A gene transfer event suggests a long-term partnership between eustigmatophyte algae and a novel lineage of endosymbiotic bacteria.</title>
        <authorList>
            <person name="Yurchenko T."/>
            <person name="Sevcikova T."/>
            <person name="Pribyl P."/>
            <person name="El Karkouri K."/>
            <person name="Klimes V."/>
            <person name="Amaral R."/>
            <person name="Zbrankova V."/>
            <person name="Kim E."/>
            <person name="Raoult D."/>
            <person name="Santos L.M.A."/>
            <person name="Elias M."/>
        </authorList>
    </citation>
    <scope>NUCLEOTIDE SEQUENCE [LARGE SCALE GENOMIC DNA]</scope>
    <source>
        <strain evidence="1">CCALA 838</strain>
    </source>
</reference>
<dbReference type="RefSeq" id="WP_106874811.1">
    <property type="nucleotide sequence ID" value="NZ_CP027845.1"/>
</dbReference>
<dbReference type="InterPro" id="IPR032871">
    <property type="entry name" value="AHH_dom_containing"/>
</dbReference>
<protein>
    <submittedName>
        <fullName evidence="1">Uncharacterized protein</fullName>
    </submittedName>
</protein>
<dbReference type="AlphaFoldDB" id="A0A2P1P9N0"/>
<dbReference type="EMBL" id="CP027845">
    <property type="protein sequence ID" value="AVP87982.1"/>
    <property type="molecule type" value="Genomic_DNA"/>
</dbReference>